<keyword evidence="1" id="KW-0805">Transcription regulation</keyword>
<keyword evidence="3" id="KW-0804">Transcription</keyword>
<dbReference type="RefSeq" id="WP_129176558.1">
    <property type="nucleotide sequence ID" value="NZ_JACCBI010000001.1"/>
</dbReference>
<reference evidence="7 8" key="1">
    <citation type="submission" date="2019-01" db="EMBL/GenBank/DDBJ databases">
        <title>Agromyces.</title>
        <authorList>
            <person name="Li J."/>
        </authorList>
    </citation>
    <scope>NUCLEOTIDE SEQUENCE [LARGE SCALE GENOMIC DNA]</scope>
    <source>
        <strain evidence="7 8">DSM 23870</strain>
    </source>
</reference>
<dbReference type="InterPro" id="IPR001647">
    <property type="entry name" value="HTH_TetR"/>
</dbReference>
<dbReference type="Proteomes" id="UP000292686">
    <property type="component" value="Unassembled WGS sequence"/>
</dbReference>
<evidence type="ECO:0000259" key="5">
    <source>
        <dbReference type="PROSITE" id="PS50977"/>
    </source>
</evidence>
<dbReference type="SUPFAM" id="SSF46689">
    <property type="entry name" value="Homeodomain-like"/>
    <property type="match status" value="1"/>
</dbReference>
<accession>A0A4Q2M8S3</accession>
<sequence length="185" mass="19594">MARPPRAREAILDAYESILIDEGERTATLDAVARLADVSKGGLLYHFASKDALVHGAIERLDQLVDDDVAAIEAAGDDAVEYYIRTSVALQSPLDRAFVATARLAQGGDVAAQEALQRCRDRWREAIARSVADPGAVLAIALLGDGMYFNTSLHVQGEHGGVTLSPAEVDSLVRIARGIAATGNA</sequence>
<evidence type="ECO:0000313" key="9">
    <source>
        <dbReference type="Proteomes" id="UP000581087"/>
    </source>
</evidence>
<dbReference type="GO" id="GO:0000976">
    <property type="term" value="F:transcription cis-regulatory region binding"/>
    <property type="evidence" value="ECO:0007669"/>
    <property type="project" value="TreeGrafter"/>
</dbReference>
<dbReference type="EMBL" id="SDPM01000009">
    <property type="protein sequence ID" value="RXZ85480.1"/>
    <property type="molecule type" value="Genomic_DNA"/>
</dbReference>
<protein>
    <submittedName>
        <fullName evidence="6">AcrR family transcriptional regulator</fullName>
    </submittedName>
    <submittedName>
        <fullName evidence="7">TetR family transcriptional regulator</fullName>
    </submittedName>
</protein>
<dbReference type="InterPro" id="IPR050109">
    <property type="entry name" value="HTH-type_TetR-like_transc_reg"/>
</dbReference>
<evidence type="ECO:0000256" key="4">
    <source>
        <dbReference type="PROSITE-ProRule" id="PRU00335"/>
    </source>
</evidence>
<dbReference type="EMBL" id="JACCBI010000001">
    <property type="protein sequence ID" value="NYD65682.1"/>
    <property type="molecule type" value="Genomic_DNA"/>
</dbReference>
<dbReference type="PROSITE" id="PS50977">
    <property type="entry name" value="HTH_TETR_2"/>
    <property type="match status" value="1"/>
</dbReference>
<evidence type="ECO:0000313" key="7">
    <source>
        <dbReference type="EMBL" id="RXZ85480.1"/>
    </source>
</evidence>
<dbReference type="Gene3D" id="1.10.357.10">
    <property type="entry name" value="Tetracycline Repressor, domain 2"/>
    <property type="match status" value="1"/>
</dbReference>
<dbReference type="PRINTS" id="PR00455">
    <property type="entry name" value="HTHTETR"/>
</dbReference>
<reference evidence="6 9" key="2">
    <citation type="submission" date="2020-07" db="EMBL/GenBank/DDBJ databases">
        <title>Sequencing the genomes of 1000 actinobacteria strains.</title>
        <authorList>
            <person name="Klenk H.-P."/>
        </authorList>
    </citation>
    <scope>NUCLEOTIDE SEQUENCE [LARGE SCALE GENOMIC DNA]</scope>
    <source>
        <strain evidence="6 9">DSM 23870</strain>
    </source>
</reference>
<dbReference type="Proteomes" id="UP000581087">
    <property type="component" value="Unassembled WGS sequence"/>
</dbReference>
<feature type="DNA-binding region" description="H-T-H motif" evidence="4">
    <location>
        <begin position="28"/>
        <end position="47"/>
    </location>
</feature>
<dbReference type="Pfam" id="PF00440">
    <property type="entry name" value="TetR_N"/>
    <property type="match status" value="1"/>
</dbReference>
<dbReference type="GO" id="GO:0003700">
    <property type="term" value="F:DNA-binding transcription factor activity"/>
    <property type="evidence" value="ECO:0007669"/>
    <property type="project" value="TreeGrafter"/>
</dbReference>
<evidence type="ECO:0000256" key="1">
    <source>
        <dbReference type="ARBA" id="ARBA00023015"/>
    </source>
</evidence>
<dbReference type="PANTHER" id="PTHR30055">
    <property type="entry name" value="HTH-TYPE TRANSCRIPTIONAL REGULATOR RUTR"/>
    <property type="match status" value="1"/>
</dbReference>
<gene>
    <name evidence="6" type="ORF">BJ972_000201</name>
    <name evidence="7" type="ORF">ESP50_14845</name>
</gene>
<dbReference type="OrthoDB" id="9806334at2"/>
<keyword evidence="8" id="KW-1185">Reference proteome</keyword>
<organism evidence="7 8">
    <name type="scientific">Agromyces atrinae</name>
    <dbReference type="NCBI Taxonomy" id="592376"/>
    <lineage>
        <taxon>Bacteria</taxon>
        <taxon>Bacillati</taxon>
        <taxon>Actinomycetota</taxon>
        <taxon>Actinomycetes</taxon>
        <taxon>Micrococcales</taxon>
        <taxon>Microbacteriaceae</taxon>
        <taxon>Agromyces</taxon>
    </lineage>
</organism>
<evidence type="ECO:0000313" key="8">
    <source>
        <dbReference type="Proteomes" id="UP000292686"/>
    </source>
</evidence>
<evidence type="ECO:0000256" key="3">
    <source>
        <dbReference type="ARBA" id="ARBA00023163"/>
    </source>
</evidence>
<evidence type="ECO:0000313" key="6">
    <source>
        <dbReference type="EMBL" id="NYD65682.1"/>
    </source>
</evidence>
<name>A0A4Q2M8S3_9MICO</name>
<dbReference type="AlphaFoldDB" id="A0A4Q2M8S3"/>
<keyword evidence="2 4" id="KW-0238">DNA-binding</keyword>
<proteinExistence type="predicted"/>
<feature type="domain" description="HTH tetR-type" evidence="5">
    <location>
        <begin position="5"/>
        <end position="65"/>
    </location>
</feature>
<dbReference type="InterPro" id="IPR009057">
    <property type="entry name" value="Homeodomain-like_sf"/>
</dbReference>
<comment type="caution">
    <text evidence="7">The sequence shown here is derived from an EMBL/GenBank/DDBJ whole genome shotgun (WGS) entry which is preliminary data.</text>
</comment>
<dbReference type="PANTHER" id="PTHR30055:SF234">
    <property type="entry name" value="HTH-TYPE TRANSCRIPTIONAL REGULATOR BETI"/>
    <property type="match status" value="1"/>
</dbReference>
<evidence type="ECO:0000256" key="2">
    <source>
        <dbReference type="ARBA" id="ARBA00023125"/>
    </source>
</evidence>